<protein>
    <submittedName>
        <fullName evidence="3">Glutathione s-transferase</fullName>
    </submittedName>
</protein>
<dbReference type="InterPro" id="IPR050931">
    <property type="entry name" value="Mito_Protein_Transport_Metaxin"/>
</dbReference>
<evidence type="ECO:0000313" key="3">
    <source>
        <dbReference type="EMBL" id="RJE21275.1"/>
    </source>
</evidence>
<keyword evidence="4" id="KW-1185">Reference proteome</keyword>
<dbReference type="InterPro" id="IPR040079">
    <property type="entry name" value="Glutathione_S-Trfase"/>
</dbReference>
<organism evidence="3 4">
    <name type="scientific">Aspergillus sclerotialis</name>
    <dbReference type="NCBI Taxonomy" id="2070753"/>
    <lineage>
        <taxon>Eukaryota</taxon>
        <taxon>Fungi</taxon>
        <taxon>Dikarya</taxon>
        <taxon>Ascomycota</taxon>
        <taxon>Pezizomycotina</taxon>
        <taxon>Eurotiomycetes</taxon>
        <taxon>Eurotiomycetidae</taxon>
        <taxon>Eurotiales</taxon>
        <taxon>Aspergillaceae</taxon>
        <taxon>Aspergillus</taxon>
        <taxon>Aspergillus subgen. Polypaecilum</taxon>
    </lineage>
</organism>
<dbReference type="InterPro" id="IPR026928">
    <property type="entry name" value="FAX/IsoI-like"/>
</dbReference>
<gene>
    <name evidence="3" type="ORF">PHISCL_06397</name>
</gene>
<feature type="domain" description="Thioredoxin-like fold" evidence="2">
    <location>
        <begin position="24"/>
        <end position="132"/>
    </location>
</feature>
<dbReference type="Pfam" id="PF17172">
    <property type="entry name" value="GST_N_4"/>
    <property type="match status" value="1"/>
</dbReference>
<dbReference type="SFLD" id="SFLDG01180">
    <property type="entry name" value="SUF1"/>
    <property type="match status" value="1"/>
</dbReference>
<keyword evidence="3" id="KW-0808">Transferase</keyword>
<dbReference type="STRING" id="2070753.A0A3A2ZTH6"/>
<dbReference type="SFLD" id="SFLDS00019">
    <property type="entry name" value="Glutathione_Transferase_(cytos"/>
    <property type="match status" value="1"/>
</dbReference>
<dbReference type="AlphaFoldDB" id="A0A3A2ZTH6"/>
<evidence type="ECO:0000313" key="4">
    <source>
        <dbReference type="Proteomes" id="UP000266188"/>
    </source>
</evidence>
<dbReference type="InterPro" id="IPR012336">
    <property type="entry name" value="Thioredoxin-like_fold"/>
</dbReference>
<reference evidence="4" key="1">
    <citation type="submission" date="2017-02" db="EMBL/GenBank/DDBJ databases">
        <authorList>
            <person name="Tafer H."/>
            <person name="Lopandic K."/>
        </authorList>
    </citation>
    <scope>NUCLEOTIDE SEQUENCE [LARGE SCALE GENOMIC DNA]</scope>
    <source>
        <strain evidence="4">CBS 366.77</strain>
    </source>
</reference>
<comment type="similarity">
    <text evidence="1">Belongs to the FAX family.</text>
</comment>
<dbReference type="EMBL" id="MVGC01000240">
    <property type="protein sequence ID" value="RJE21275.1"/>
    <property type="molecule type" value="Genomic_DNA"/>
</dbReference>
<dbReference type="OrthoDB" id="5809458at2759"/>
<evidence type="ECO:0000259" key="2">
    <source>
        <dbReference type="Pfam" id="PF17172"/>
    </source>
</evidence>
<name>A0A3A2ZTH6_9EURO</name>
<dbReference type="PANTHER" id="PTHR12289:SF41">
    <property type="entry name" value="FAILED AXON CONNECTIONS-RELATED"/>
    <property type="match status" value="1"/>
</dbReference>
<dbReference type="Proteomes" id="UP000266188">
    <property type="component" value="Unassembled WGS sequence"/>
</dbReference>
<sequence length="235" mass="26621">MSVSTPKITLYRGWLEPGRHVWSPFVIKLEARLRFAGVPYETKAGSVRTAPKGKIPYVEVSQSTVEGGDNETAMTTQLGDSTLIIKSLVEWGVLPDVNDGLDRGKRATDLAIRALLEEKLYFYHTRERWTQNYYSMRDHVLSALPYPLRIVVGNLIYRNIIKTLHGQGTGRYTDDEIRMFRKEIWETVNDLLVSARAGDRAGDRRRPFWILGGDTPRESDATLFGFVVSVLVCTA</sequence>
<accession>A0A3A2ZTH6</accession>
<proteinExistence type="inferred from homology"/>
<dbReference type="GO" id="GO:0016740">
    <property type="term" value="F:transferase activity"/>
    <property type="evidence" value="ECO:0007669"/>
    <property type="project" value="UniProtKB-KW"/>
</dbReference>
<comment type="caution">
    <text evidence="3">The sequence shown here is derived from an EMBL/GenBank/DDBJ whole genome shotgun (WGS) entry which is preliminary data.</text>
</comment>
<dbReference type="SFLD" id="SFLDG01200">
    <property type="entry name" value="SUF1.1"/>
    <property type="match status" value="1"/>
</dbReference>
<dbReference type="GO" id="GO:0005737">
    <property type="term" value="C:cytoplasm"/>
    <property type="evidence" value="ECO:0007669"/>
    <property type="project" value="TreeGrafter"/>
</dbReference>
<evidence type="ECO:0000256" key="1">
    <source>
        <dbReference type="ARBA" id="ARBA00006475"/>
    </source>
</evidence>
<dbReference type="PANTHER" id="PTHR12289">
    <property type="entry name" value="METAXIN RELATED"/>
    <property type="match status" value="1"/>
</dbReference>